<proteinExistence type="predicted"/>
<organism evidence="1 2">
    <name type="scientific">Prunus dulcis</name>
    <name type="common">Almond</name>
    <name type="synonym">Amygdalus dulcis</name>
    <dbReference type="NCBI Taxonomy" id="3755"/>
    <lineage>
        <taxon>Eukaryota</taxon>
        <taxon>Viridiplantae</taxon>
        <taxon>Streptophyta</taxon>
        <taxon>Embryophyta</taxon>
        <taxon>Tracheophyta</taxon>
        <taxon>Spermatophyta</taxon>
        <taxon>Magnoliopsida</taxon>
        <taxon>eudicotyledons</taxon>
        <taxon>Gunneridae</taxon>
        <taxon>Pentapetalae</taxon>
        <taxon>rosids</taxon>
        <taxon>fabids</taxon>
        <taxon>Rosales</taxon>
        <taxon>Rosaceae</taxon>
        <taxon>Amygdaloideae</taxon>
        <taxon>Amygdaleae</taxon>
        <taxon>Prunus</taxon>
    </lineage>
</organism>
<gene>
    <name evidence="1" type="ORF">L3X38_039970</name>
</gene>
<dbReference type="AlphaFoldDB" id="A0AAD4V9M5"/>
<evidence type="ECO:0000313" key="1">
    <source>
        <dbReference type="EMBL" id="KAI5320262.1"/>
    </source>
</evidence>
<keyword evidence="2" id="KW-1185">Reference proteome</keyword>
<sequence length="602" mass="67420">MGDRCISQFSVAAAELTSSQGHALTMASHQDDLLGKISEMEISVGKISEMEKTLGQLLDWSKSITQELRLRHPGPPVMTEPLPPSTVIEYCNPNHEADGVYPSLPEDWEHASTTVNQGETRSVYLFVSSYEDDEHANAVYEVKFKHGGEVTHESPVVRHVAKFRNGSCHDAARILNHSKLYCIGHDGGFIVDTESWSKCSSIPPIPASKSLENIVCAYGKVYYLASPSTFLSPVTGPSFGRYDHDQKIWKQMTHFPFYDDYDPRMQVTGYAVCYGAILFSLNGLRRGKFGVVAFHVGRKDWNRVKVDTSAYCAPPFQGRAVVVKETIYALYGESKIIAFSFTMDKDDDNGIHYSLRQLFILQGLEFEPPVLPWYNDRSQYLVHLGNHDFFHVQTGWCDGYLMVQYLSITTFQIVVGEGGRHMIKTIYSTLHSVDIKGSEWFDLIFCFTPFIEIPPDGMAGGIILTSNDNNVQTVHILYESIPQTLNSLLPQLKLSTATAAELASGQGALTMASHQDELLARISEMEKSVGKISEMEKTLGQLLDWSKSITQELRLRHPGPPVRTEPLPPSTVIEYCNLNHEARSVLNSHCCCFLFSFSENFV</sequence>
<dbReference type="InterPro" id="IPR012871">
    <property type="entry name" value="DUF1668_ORYSA"/>
</dbReference>
<name>A0AAD4V9M5_PRUDU</name>
<dbReference type="Pfam" id="PF07893">
    <property type="entry name" value="DUF1668"/>
    <property type="match status" value="1"/>
</dbReference>
<comment type="caution">
    <text evidence="1">The sequence shown here is derived from an EMBL/GenBank/DDBJ whole genome shotgun (WGS) entry which is preliminary data.</text>
</comment>
<accession>A0AAD4V9M5</accession>
<dbReference type="EMBL" id="JAJFAZ020000007">
    <property type="protein sequence ID" value="KAI5320262.1"/>
    <property type="molecule type" value="Genomic_DNA"/>
</dbReference>
<dbReference type="Proteomes" id="UP001054821">
    <property type="component" value="Chromosome 7"/>
</dbReference>
<protein>
    <submittedName>
        <fullName evidence="1">Uncharacterized protein</fullName>
    </submittedName>
</protein>
<reference evidence="1 2" key="1">
    <citation type="journal article" date="2022" name="G3 (Bethesda)">
        <title>Whole-genome sequence and methylome profiling of the almond [Prunus dulcis (Mill.) D.A. Webb] cultivar 'Nonpareil'.</title>
        <authorList>
            <person name="D'Amico-Willman K.M."/>
            <person name="Ouma W.Z."/>
            <person name="Meulia T."/>
            <person name="Sideli G.M."/>
            <person name="Gradziel T.M."/>
            <person name="Fresnedo-Ramirez J."/>
        </authorList>
    </citation>
    <scope>NUCLEOTIDE SEQUENCE [LARGE SCALE GENOMIC DNA]</scope>
    <source>
        <strain evidence="1">Clone GOH B32 T37-40</strain>
    </source>
</reference>
<evidence type="ECO:0000313" key="2">
    <source>
        <dbReference type="Proteomes" id="UP001054821"/>
    </source>
</evidence>